<dbReference type="Proteomes" id="UP001597427">
    <property type="component" value="Unassembled WGS sequence"/>
</dbReference>
<evidence type="ECO:0000313" key="4">
    <source>
        <dbReference type="Proteomes" id="UP001597427"/>
    </source>
</evidence>
<feature type="signal peptide" evidence="2">
    <location>
        <begin position="1"/>
        <end position="21"/>
    </location>
</feature>
<feature type="compositionally biased region" description="Low complexity" evidence="1">
    <location>
        <begin position="47"/>
        <end position="65"/>
    </location>
</feature>
<evidence type="ECO:0000256" key="2">
    <source>
        <dbReference type="SAM" id="SignalP"/>
    </source>
</evidence>
<reference evidence="4" key="1">
    <citation type="journal article" date="2019" name="Int. J. Syst. Evol. Microbiol.">
        <title>The Global Catalogue of Microorganisms (GCM) 10K type strain sequencing project: providing services to taxonomists for standard genome sequencing and annotation.</title>
        <authorList>
            <consortium name="The Broad Institute Genomics Platform"/>
            <consortium name="The Broad Institute Genome Sequencing Center for Infectious Disease"/>
            <person name="Wu L."/>
            <person name="Ma J."/>
        </authorList>
    </citation>
    <scope>NUCLEOTIDE SEQUENCE [LARGE SCALE GENOMIC DNA]</scope>
    <source>
        <strain evidence="4">TISTR 932</strain>
    </source>
</reference>
<keyword evidence="2" id="KW-0732">Signal</keyword>
<name>A0ABW5TI81_9ENTE</name>
<evidence type="ECO:0000313" key="3">
    <source>
        <dbReference type="EMBL" id="MFD2728240.1"/>
    </source>
</evidence>
<comment type="caution">
    <text evidence="3">The sequence shown here is derived from an EMBL/GenBank/DDBJ whole genome shotgun (WGS) entry which is preliminary data.</text>
</comment>
<protein>
    <recommendedName>
        <fullName evidence="5">Lipoprotein</fullName>
    </recommendedName>
</protein>
<feature type="chain" id="PRO_5045300967" description="Lipoprotein" evidence="2">
    <location>
        <begin position="22"/>
        <end position="198"/>
    </location>
</feature>
<keyword evidence="4" id="KW-1185">Reference proteome</keyword>
<sequence>MKKLITLSALSLLFFVGCSNKTNENHVLNTTTSSSQSENRSLKNEHTTQSSSSETTQTSLKSSTEANTTQTNEQFPKITKQFLNGTTWYEGNTAGIENQPRQGFKNDQFQDLIGNSVDYEIIIEPSKTYTVLDYRKNVTVQVDLATKIKVNKPRLDGTYQEVTYFLYYKYNGTLMIVTTNGPVGDHPFTSYPLERINN</sequence>
<accession>A0ABW5TI81</accession>
<evidence type="ECO:0008006" key="5">
    <source>
        <dbReference type="Google" id="ProtNLM"/>
    </source>
</evidence>
<feature type="compositionally biased region" description="Polar residues" evidence="1">
    <location>
        <begin position="27"/>
        <end position="39"/>
    </location>
</feature>
<dbReference type="RefSeq" id="WP_379979451.1">
    <property type="nucleotide sequence ID" value="NZ_JBHUMO010000012.1"/>
</dbReference>
<evidence type="ECO:0000256" key="1">
    <source>
        <dbReference type="SAM" id="MobiDB-lite"/>
    </source>
</evidence>
<proteinExistence type="predicted"/>
<organism evidence="3 4">
    <name type="scientific">Enterococcus camelliae</name>
    <dbReference type="NCBI Taxonomy" id="453959"/>
    <lineage>
        <taxon>Bacteria</taxon>
        <taxon>Bacillati</taxon>
        <taxon>Bacillota</taxon>
        <taxon>Bacilli</taxon>
        <taxon>Lactobacillales</taxon>
        <taxon>Enterococcaceae</taxon>
        <taxon>Enterococcus</taxon>
    </lineage>
</organism>
<feature type="region of interest" description="Disordered" evidence="1">
    <location>
        <begin position="27"/>
        <end position="76"/>
    </location>
</feature>
<dbReference type="EMBL" id="JBHUMO010000012">
    <property type="protein sequence ID" value="MFD2728240.1"/>
    <property type="molecule type" value="Genomic_DNA"/>
</dbReference>
<gene>
    <name evidence="3" type="ORF">ACFSR0_02160</name>
</gene>
<dbReference type="PROSITE" id="PS51257">
    <property type="entry name" value="PROKAR_LIPOPROTEIN"/>
    <property type="match status" value="1"/>
</dbReference>